<keyword evidence="3" id="KW-0378">Hydrolase</keyword>
<dbReference type="RefSeq" id="WP_217839431.1">
    <property type="nucleotide sequence ID" value="NZ_CP077076.1"/>
</dbReference>
<sequence>MSDQPGLSQGGMSPGGKTNPVGILEPNLDPQDKMVLCSAVCYCSSTPNISQDGKSLKQACVAQRLGELDEKLYGRSLYKPEVSYDMTKNPPQPILDSETGSSAHGWIPGWIKKYWDEDPEHPPFKPGKGMIRRPDVVIVKDPRKPPTQDNIKQVVEMKFPPDPPNRGQADAYAKIAGNKNKVVVMKSTDCDCSQENQQSKVPVEQVGWAAAAAGALVYILSRGRTPRPMIPAY</sequence>
<dbReference type="SMART" id="SM00990">
    <property type="entry name" value="VRR_NUC"/>
    <property type="match status" value="1"/>
</dbReference>
<dbReference type="InterPro" id="IPR014883">
    <property type="entry name" value="VRR_NUC"/>
</dbReference>
<proteinExistence type="predicted"/>
<evidence type="ECO:0000313" key="6">
    <source>
        <dbReference type="EMBL" id="QXH49824.1"/>
    </source>
</evidence>
<evidence type="ECO:0000259" key="5">
    <source>
        <dbReference type="SMART" id="SM00990"/>
    </source>
</evidence>
<feature type="region of interest" description="Disordered" evidence="4">
    <location>
        <begin position="1"/>
        <end position="27"/>
    </location>
</feature>
<accession>A0ABX8N0D6</accession>
<keyword evidence="7" id="KW-1185">Reference proteome</keyword>
<name>A0ABX8N0D6_9PSED</name>
<comment type="cofactor">
    <cofactor evidence="1">
        <name>Mg(2+)</name>
        <dbReference type="ChEBI" id="CHEBI:18420"/>
    </cofactor>
</comment>
<evidence type="ECO:0000256" key="2">
    <source>
        <dbReference type="ARBA" id="ARBA00022722"/>
    </source>
</evidence>
<dbReference type="EMBL" id="CP077076">
    <property type="protein sequence ID" value="QXH49824.1"/>
    <property type="molecule type" value="Genomic_DNA"/>
</dbReference>
<reference evidence="6" key="1">
    <citation type="journal article" date="2021" name="Microorganisms">
        <title>The Ever-Expanding Pseudomonas Genus: Description of 43 New Species and Partition of the Pseudomonas putida Group.</title>
        <authorList>
            <person name="Girard L."/>
            <person name="Lood C."/>
            <person name="Hofte M."/>
            <person name="Vandamme P."/>
            <person name="Rokni-Zadeh H."/>
            <person name="van Noort V."/>
            <person name="Lavigne R."/>
            <person name="De Mot R."/>
        </authorList>
    </citation>
    <scope>NUCLEOTIDE SEQUENCE</scope>
    <source>
        <strain evidence="6">COW40</strain>
    </source>
</reference>
<keyword evidence="2" id="KW-0540">Nuclease</keyword>
<dbReference type="Pfam" id="PF08774">
    <property type="entry name" value="VRR_NUC"/>
    <property type="match status" value="1"/>
</dbReference>
<protein>
    <submittedName>
        <fullName evidence="6">VRR-NUC domain-containing protein</fullName>
    </submittedName>
</protein>
<feature type="domain" description="VRR-NUC" evidence="5">
    <location>
        <begin position="75"/>
        <end position="189"/>
    </location>
</feature>
<dbReference type="Proteomes" id="UP001046350">
    <property type="component" value="Chromosome"/>
</dbReference>
<organism evidence="6 7">
    <name type="scientific">Pseudomonas fakonensis</name>
    <dbReference type="NCBI Taxonomy" id="2842355"/>
    <lineage>
        <taxon>Bacteria</taxon>
        <taxon>Pseudomonadati</taxon>
        <taxon>Pseudomonadota</taxon>
        <taxon>Gammaproteobacteria</taxon>
        <taxon>Pseudomonadales</taxon>
        <taxon>Pseudomonadaceae</taxon>
        <taxon>Pseudomonas</taxon>
    </lineage>
</organism>
<evidence type="ECO:0000256" key="4">
    <source>
        <dbReference type="SAM" id="MobiDB-lite"/>
    </source>
</evidence>
<evidence type="ECO:0000256" key="1">
    <source>
        <dbReference type="ARBA" id="ARBA00001946"/>
    </source>
</evidence>
<gene>
    <name evidence="6" type="ORF">KSS94_17975</name>
</gene>
<evidence type="ECO:0000256" key="3">
    <source>
        <dbReference type="ARBA" id="ARBA00022801"/>
    </source>
</evidence>
<evidence type="ECO:0000313" key="7">
    <source>
        <dbReference type="Proteomes" id="UP001046350"/>
    </source>
</evidence>